<organism evidence="4 5">
    <name type="scientific">Nannocystis radixulma</name>
    <dbReference type="NCBI Taxonomy" id="2995305"/>
    <lineage>
        <taxon>Bacteria</taxon>
        <taxon>Pseudomonadati</taxon>
        <taxon>Myxococcota</taxon>
        <taxon>Polyangia</taxon>
        <taxon>Nannocystales</taxon>
        <taxon>Nannocystaceae</taxon>
        <taxon>Nannocystis</taxon>
    </lineage>
</organism>
<feature type="signal peptide" evidence="3">
    <location>
        <begin position="1"/>
        <end position="20"/>
    </location>
</feature>
<accession>A0ABT5BH53</accession>
<reference evidence="4 5" key="1">
    <citation type="submission" date="2022-11" db="EMBL/GenBank/DDBJ databases">
        <title>Minimal conservation of predation-associated metabolite biosynthetic gene clusters underscores biosynthetic potential of Myxococcota including descriptions for ten novel species: Archangium lansinium sp. nov., Myxococcus landrumus sp. nov., Nannocystis bai.</title>
        <authorList>
            <person name="Ahearne A."/>
            <person name="Stevens C."/>
            <person name="Dowd S."/>
        </authorList>
    </citation>
    <scope>NUCLEOTIDE SEQUENCE [LARGE SCALE GENOMIC DNA]</scope>
    <source>
        <strain evidence="4 5">NCELM</strain>
    </source>
</reference>
<keyword evidence="2" id="KW-0812">Transmembrane</keyword>
<gene>
    <name evidence="4" type="ORF">POL58_37180</name>
</gene>
<evidence type="ECO:0000256" key="1">
    <source>
        <dbReference type="SAM" id="MobiDB-lite"/>
    </source>
</evidence>
<dbReference type="RefSeq" id="WP_272006465.1">
    <property type="nucleotide sequence ID" value="NZ_JAQNDN010000022.1"/>
</dbReference>
<dbReference type="EMBL" id="JAQNDN010000022">
    <property type="protein sequence ID" value="MDC0673438.1"/>
    <property type="molecule type" value="Genomic_DNA"/>
</dbReference>
<feature type="transmembrane region" description="Helical" evidence="2">
    <location>
        <begin position="244"/>
        <end position="266"/>
    </location>
</feature>
<feature type="chain" id="PRO_5047176688" evidence="3">
    <location>
        <begin position="21"/>
        <end position="286"/>
    </location>
</feature>
<evidence type="ECO:0000313" key="4">
    <source>
        <dbReference type="EMBL" id="MDC0673438.1"/>
    </source>
</evidence>
<protein>
    <submittedName>
        <fullName evidence="4">Uncharacterized protein</fullName>
    </submittedName>
</protein>
<feature type="compositionally biased region" description="Pro residues" evidence="1">
    <location>
        <begin position="166"/>
        <end position="179"/>
    </location>
</feature>
<keyword evidence="3" id="KW-0732">Signal</keyword>
<keyword evidence="5" id="KW-1185">Reference proteome</keyword>
<keyword evidence="2" id="KW-1133">Transmembrane helix</keyword>
<dbReference type="Proteomes" id="UP001217838">
    <property type="component" value="Unassembled WGS sequence"/>
</dbReference>
<evidence type="ECO:0000256" key="3">
    <source>
        <dbReference type="SAM" id="SignalP"/>
    </source>
</evidence>
<name>A0ABT5BH53_9BACT</name>
<proteinExistence type="predicted"/>
<comment type="caution">
    <text evidence="4">The sequence shown here is derived from an EMBL/GenBank/DDBJ whole genome shotgun (WGS) entry which is preliminary data.</text>
</comment>
<keyword evidence="2" id="KW-0472">Membrane</keyword>
<evidence type="ECO:0000256" key="2">
    <source>
        <dbReference type="SAM" id="Phobius"/>
    </source>
</evidence>
<evidence type="ECO:0000313" key="5">
    <source>
        <dbReference type="Proteomes" id="UP001217838"/>
    </source>
</evidence>
<feature type="region of interest" description="Disordered" evidence="1">
    <location>
        <begin position="130"/>
        <end position="183"/>
    </location>
</feature>
<sequence length="286" mass="28868">MLATCRIALTLVFTLSGTTAAPPDDPGRLYQEAARLSSAGDPESAARAYARVHLLLRARNLHHSNVFDSAQETVGLTLAAHAGKANVPLLCEAATLLDDYKTALGSTGEAELVAEVTRLVEQIADALGRAGASCPRAPETTSEPPPQAEPLPAATAGPPQTIAPEGPKPAAPAPTPAPVDPRTRRLRIGGYTSLGVAALGVAALAAGAGAGAVRESAGRSAAMAGAEAGWLQDNIIGPGRTANAFVIAGAIVAGAATITAIALLASSRRQPRASARAQVTTFGLRF</sequence>